<feature type="region of interest" description="Disordered" evidence="1">
    <location>
        <begin position="1"/>
        <end position="215"/>
    </location>
</feature>
<dbReference type="InParanoid" id="W3X3E2"/>
<feature type="compositionally biased region" description="Basic and acidic residues" evidence="1">
    <location>
        <begin position="958"/>
        <end position="1000"/>
    </location>
</feature>
<feature type="compositionally biased region" description="Polar residues" evidence="1">
    <location>
        <begin position="51"/>
        <end position="62"/>
    </location>
</feature>
<dbReference type="EMBL" id="KI912113">
    <property type="protein sequence ID" value="ETS80653.1"/>
    <property type="molecule type" value="Genomic_DNA"/>
</dbReference>
<keyword evidence="3" id="KW-1185">Reference proteome</keyword>
<name>W3X3E2_PESFW</name>
<proteinExistence type="predicted"/>
<protein>
    <recommendedName>
        <fullName evidence="4">PH domain-containing protein</fullName>
    </recommendedName>
</protein>
<dbReference type="PANTHER" id="PTHR38700">
    <property type="entry name" value="YALI0E22418P"/>
    <property type="match status" value="1"/>
</dbReference>
<dbReference type="Gene3D" id="2.30.29.30">
    <property type="entry name" value="Pleckstrin-homology domain (PH domain)/Phosphotyrosine-binding domain (PTB)"/>
    <property type="match status" value="1"/>
</dbReference>
<dbReference type="SUPFAM" id="SSF54236">
    <property type="entry name" value="Ubiquitin-like"/>
    <property type="match status" value="1"/>
</dbReference>
<feature type="compositionally biased region" description="Low complexity" evidence="1">
    <location>
        <begin position="69"/>
        <end position="79"/>
    </location>
</feature>
<sequence>MSRPEEPSGGSATQAPKFSRYRSLRAKSVSTGSSTASSTTTTTTSTPTTHAHANTAQHVSRVQSRESEPPVGVAAPAPANSIARSMSRYRRRGASVSVPDDNATSKIAAPQECAQPLLPPVPAIPSTVKPSHDGRDNLLFSQSQDDGLSIHQDDFPLPPSSRRDRQLRHSERATTDLARQAKELQDQPNHDSQRMKMAQRDDSERRWPDDRDLSRHVEQALRNEGGAERPSTRQRKKTLENIETSMANRHQTPLKSKSPVVEKFVALTKRRKSKEGLSPTSSTAGSIAGSVDFGNSQIDLPEVPKLPVGIEAGGKGIVPQKDAPVSASNHGDRIVSVRCGHQTFVLPITPETTPVDVVLETAKNMTYDLEWSPQQCVVRESYGPLGLERRIRKYEHIRDVMNSWDRDTHNHLIVTISTDVRQDLDLDIESVPDGEEPPRGMQLYLYHSNRPGKWSKRWITLTENGQVLCAKKPDASPSEKDTLSLCHMSDYDIYTPTESQMRRRLKPPKKHCLAIKSQHKPAMFMDTENYVQYFSTDDPGVAALFYEKVQGWRSWYLVDRQPAPRRFSIPKTDEKPPQLPFVKHAPQKSANIASAGGHRLKVSVDESPYALGEFQPLLDMKRFDKRLSLFGQDFLPAQADHPEMPKQASAYARKASKDGKADGLLVDKIKSSDDDAFTGNGLLGQDYEARKAGLEKAGANTRTMRKDSGTKEDHFMPGSLLPNQRRETDNSRKVDASWFPSALEHSAKYREPEAPRPNTSAGVVSTRSPHGRSRSGSRPPPVPQQSQSRTRPDRDRPPMTALPRPLGSHDPRSADNLHALANGRQQPKPLVDLTPAIREPPQWAKKGHGVQPTEGMRHLVDMISVGGPNDKPHGLLEVPPRSALRKSPTNTAPLLGATLQSSSPVPRSGGGLSRTRSKSSGAPPSRPLIRDVPPVPTMPPTLPGAVGGGSGGRSMTMTDKDRIKMDAMRDAMMAREREFKDRERGRARGRDREREAREEFYSSGRTGTMKVV</sequence>
<feature type="region of interest" description="Disordered" evidence="1">
    <location>
        <begin position="880"/>
        <end position="1012"/>
    </location>
</feature>
<dbReference type="STRING" id="1229662.W3X3E2"/>
<dbReference type="InterPro" id="IPR029071">
    <property type="entry name" value="Ubiquitin-like_domsf"/>
</dbReference>
<dbReference type="OMA" id="YHSNRPG"/>
<dbReference type="Proteomes" id="UP000030651">
    <property type="component" value="Unassembled WGS sequence"/>
</dbReference>
<feature type="compositionally biased region" description="Basic and acidic residues" evidence="1">
    <location>
        <begin position="724"/>
        <end position="733"/>
    </location>
</feature>
<feature type="compositionally biased region" description="Basic and acidic residues" evidence="1">
    <location>
        <begin position="704"/>
        <end position="715"/>
    </location>
</feature>
<feature type="region of interest" description="Disordered" evidence="1">
    <location>
        <begin position="270"/>
        <end position="289"/>
    </location>
</feature>
<evidence type="ECO:0000256" key="1">
    <source>
        <dbReference type="SAM" id="MobiDB-lite"/>
    </source>
</evidence>
<evidence type="ECO:0000313" key="3">
    <source>
        <dbReference type="Proteomes" id="UP000030651"/>
    </source>
</evidence>
<accession>W3X3E2</accession>
<gene>
    <name evidence="2" type="ORF">PFICI_08182</name>
</gene>
<dbReference type="InterPro" id="IPR011993">
    <property type="entry name" value="PH-like_dom_sf"/>
</dbReference>
<feature type="compositionally biased region" description="Pro residues" evidence="1">
    <location>
        <begin position="933"/>
        <end position="942"/>
    </location>
</feature>
<organism evidence="2 3">
    <name type="scientific">Pestalotiopsis fici (strain W106-1 / CGMCC3.15140)</name>
    <dbReference type="NCBI Taxonomy" id="1229662"/>
    <lineage>
        <taxon>Eukaryota</taxon>
        <taxon>Fungi</taxon>
        <taxon>Dikarya</taxon>
        <taxon>Ascomycota</taxon>
        <taxon>Pezizomycotina</taxon>
        <taxon>Sordariomycetes</taxon>
        <taxon>Xylariomycetidae</taxon>
        <taxon>Amphisphaeriales</taxon>
        <taxon>Sporocadaceae</taxon>
        <taxon>Pestalotiopsis</taxon>
    </lineage>
</organism>
<feature type="compositionally biased region" description="Basic and acidic residues" evidence="1">
    <location>
        <begin position="161"/>
        <end position="215"/>
    </location>
</feature>
<dbReference type="RefSeq" id="XP_007834954.1">
    <property type="nucleotide sequence ID" value="XM_007836763.1"/>
</dbReference>
<dbReference type="eggNOG" id="ENOG502S2MX">
    <property type="taxonomic scope" value="Eukaryota"/>
</dbReference>
<evidence type="ECO:0000313" key="2">
    <source>
        <dbReference type="EMBL" id="ETS80653.1"/>
    </source>
</evidence>
<feature type="region of interest" description="Disordered" evidence="1">
    <location>
        <begin position="747"/>
        <end position="851"/>
    </location>
</feature>
<dbReference type="AlphaFoldDB" id="W3X3E2"/>
<dbReference type="HOGENOM" id="CLU_297555_0_0_1"/>
<feature type="compositionally biased region" description="Polar residues" evidence="1">
    <location>
        <begin position="887"/>
        <end position="905"/>
    </location>
</feature>
<dbReference type="PANTHER" id="PTHR38700:SF1">
    <property type="entry name" value="PH DOMAIN-CONTAINING PROTEIN"/>
    <property type="match status" value="1"/>
</dbReference>
<evidence type="ECO:0008006" key="4">
    <source>
        <dbReference type="Google" id="ProtNLM"/>
    </source>
</evidence>
<feature type="compositionally biased region" description="Low complexity" evidence="1">
    <location>
        <begin position="28"/>
        <end position="49"/>
    </location>
</feature>
<feature type="region of interest" description="Disordered" evidence="1">
    <location>
        <begin position="694"/>
        <end position="733"/>
    </location>
</feature>
<dbReference type="OrthoDB" id="43122at2759"/>
<reference evidence="3" key="1">
    <citation type="journal article" date="2015" name="BMC Genomics">
        <title>Genomic and transcriptomic analysis of the endophytic fungus Pestalotiopsis fici reveals its lifestyle and high potential for synthesis of natural products.</title>
        <authorList>
            <person name="Wang X."/>
            <person name="Zhang X."/>
            <person name="Liu L."/>
            <person name="Xiang M."/>
            <person name="Wang W."/>
            <person name="Sun X."/>
            <person name="Che Y."/>
            <person name="Guo L."/>
            <person name="Liu G."/>
            <person name="Guo L."/>
            <person name="Wang C."/>
            <person name="Yin W.B."/>
            <person name="Stadler M."/>
            <person name="Zhang X."/>
            <person name="Liu X."/>
        </authorList>
    </citation>
    <scope>NUCLEOTIDE SEQUENCE [LARGE SCALE GENOMIC DNA]</scope>
    <source>
        <strain evidence="3">W106-1 / CGMCC3.15140</strain>
    </source>
</reference>
<dbReference type="GeneID" id="19273195"/>
<dbReference type="KEGG" id="pfy:PFICI_08182"/>